<keyword evidence="1" id="KW-0805">Transcription regulation</keyword>
<dbReference type="PROSITE" id="PS00894">
    <property type="entry name" value="HTH_DEOR_1"/>
    <property type="match status" value="1"/>
</dbReference>
<dbReference type="RefSeq" id="WP_345122001.1">
    <property type="nucleotide sequence ID" value="NZ_BAABAT010000002.1"/>
</dbReference>
<dbReference type="InterPro" id="IPR036388">
    <property type="entry name" value="WH-like_DNA-bd_sf"/>
</dbReference>
<feature type="domain" description="HTH deoR-type" evidence="4">
    <location>
        <begin position="6"/>
        <end position="61"/>
    </location>
</feature>
<evidence type="ECO:0000256" key="1">
    <source>
        <dbReference type="ARBA" id="ARBA00023015"/>
    </source>
</evidence>
<dbReference type="PANTHER" id="PTHR30363:SF44">
    <property type="entry name" value="AGA OPERON TRANSCRIPTIONAL REPRESSOR-RELATED"/>
    <property type="match status" value="1"/>
</dbReference>
<reference evidence="6" key="1">
    <citation type="journal article" date="2019" name="Int. J. Syst. Evol. Microbiol.">
        <title>The Global Catalogue of Microorganisms (GCM) 10K type strain sequencing project: providing services to taxonomists for standard genome sequencing and annotation.</title>
        <authorList>
            <consortium name="The Broad Institute Genomics Platform"/>
            <consortium name="The Broad Institute Genome Sequencing Center for Infectious Disease"/>
            <person name="Wu L."/>
            <person name="Ma J."/>
        </authorList>
    </citation>
    <scope>NUCLEOTIDE SEQUENCE [LARGE SCALE GENOMIC DNA]</scope>
    <source>
        <strain evidence="6">JCM 17441</strain>
    </source>
</reference>
<dbReference type="Proteomes" id="UP001500620">
    <property type="component" value="Unassembled WGS sequence"/>
</dbReference>
<organism evidence="5 6">
    <name type="scientific">Dactylosporangium darangshiense</name>
    <dbReference type="NCBI Taxonomy" id="579108"/>
    <lineage>
        <taxon>Bacteria</taxon>
        <taxon>Bacillati</taxon>
        <taxon>Actinomycetota</taxon>
        <taxon>Actinomycetes</taxon>
        <taxon>Micromonosporales</taxon>
        <taxon>Micromonosporaceae</taxon>
        <taxon>Dactylosporangium</taxon>
    </lineage>
</organism>
<protein>
    <recommendedName>
        <fullName evidence="4">HTH deoR-type domain-containing protein</fullName>
    </recommendedName>
</protein>
<evidence type="ECO:0000259" key="4">
    <source>
        <dbReference type="PROSITE" id="PS51000"/>
    </source>
</evidence>
<sequence>MIHELAAQRRRAILDLVATRQYATIGELRDATGASASTVHRDLAQLAHAGVVQRVRGGVTRAAAPSDEVVELRHRLARLPRVLETGDLATVQRLLTQALHTCERLRRR</sequence>
<dbReference type="EMBL" id="BAABAT010000002">
    <property type="protein sequence ID" value="GAA4245217.1"/>
    <property type="molecule type" value="Genomic_DNA"/>
</dbReference>
<evidence type="ECO:0000256" key="2">
    <source>
        <dbReference type="ARBA" id="ARBA00023125"/>
    </source>
</evidence>
<dbReference type="SMART" id="SM00420">
    <property type="entry name" value="HTH_DEOR"/>
    <property type="match status" value="1"/>
</dbReference>
<evidence type="ECO:0000313" key="5">
    <source>
        <dbReference type="EMBL" id="GAA4245217.1"/>
    </source>
</evidence>
<keyword evidence="3" id="KW-0804">Transcription</keyword>
<name>A0ABP8CZ87_9ACTN</name>
<dbReference type="InterPro" id="IPR050313">
    <property type="entry name" value="Carb_Metab_HTH_regulators"/>
</dbReference>
<dbReference type="InterPro" id="IPR036390">
    <property type="entry name" value="WH_DNA-bd_sf"/>
</dbReference>
<dbReference type="SUPFAM" id="SSF46785">
    <property type="entry name" value="Winged helix' DNA-binding domain"/>
    <property type="match status" value="1"/>
</dbReference>
<gene>
    <name evidence="5" type="ORF">GCM10022255_011630</name>
</gene>
<dbReference type="InterPro" id="IPR001034">
    <property type="entry name" value="DeoR_HTH"/>
</dbReference>
<proteinExistence type="predicted"/>
<dbReference type="InterPro" id="IPR018356">
    <property type="entry name" value="Tscrpt_reg_HTH_DeoR_CS"/>
</dbReference>
<accession>A0ABP8CZ87</accession>
<evidence type="ECO:0000256" key="3">
    <source>
        <dbReference type="ARBA" id="ARBA00023163"/>
    </source>
</evidence>
<comment type="caution">
    <text evidence="5">The sequence shown here is derived from an EMBL/GenBank/DDBJ whole genome shotgun (WGS) entry which is preliminary data.</text>
</comment>
<keyword evidence="6" id="KW-1185">Reference proteome</keyword>
<dbReference type="Pfam" id="PF08220">
    <property type="entry name" value="HTH_DeoR"/>
    <property type="match status" value="1"/>
</dbReference>
<dbReference type="PANTHER" id="PTHR30363">
    <property type="entry name" value="HTH-TYPE TRANSCRIPTIONAL REGULATOR SRLR-RELATED"/>
    <property type="match status" value="1"/>
</dbReference>
<keyword evidence="2" id="KW-0238">DNA-binding</keyword>
<dbReference type="Gene3D" id="1.10.10.10">
    <property type="entry name" value="Winged helix-like DNA-binding domain superfamily/Winged helix DNA-binding domain"/>
    <property type="match status" value="1"/>
</dbReference>
<evidence type="ECO:0000313" key="6">
    <source>
        <dbReference type="Proteomes" id="UP001500620"/>
    </source>
</evidence>
<dbReference type="PROSITE" id="PS51000">
    <property type="entry name" value="HTH_DEOR_2"/>
    <property type="match status" value="1"/>
</dbReference>